<dbReference type="Gene3D" id="3.60.110.10">
    <property type="entry name" value="Carbon-nitrogen hydrolase"/>
    <property type="match status" value="1"/>
</dbReference>
<dbReference type="InterPro" id="IPR045254">
    <property type="entry name" value="Nit1/2_C-N_Hydrolase"/>
</dbReference>
<accession>A0AAV1I818</accession>
<evidence type="ECO:0000256" key="2">
    <source>
        <dbReference type="ARBA" id="ARBA00022801"/>
    </source>
</evidence>
<gene>
    <name evidence="4" type="primary">NLP3</name>
    <name evidence="4" type="ORF">CVIRNUC_006067</name>
</gene>
<reference evidence="4 5" key="1">
    <citation type="submission" date="2023-10" db="EMBL/GenBank/DDBJ databases">
        <authorList>
            <person name="Maclean D."/>
            <person name="Macfadyen A."/>
        </authorList>
    </citation>
    <scope>NUCLEOTIDE SEQUENCE [LARGE SCALE GENOMIC DNA]</scope>
</reference>
<dbReference type="InterPro" id="IPR001110">
    <property type="entry name" value="UPF0012_CS"/>
</dbReference>
<dbReference type="PROSITE" id="PS01227">
    <property type="entry name" value="UPF0012"/>
    <property type="match status" value="1"/>
</dbReference>
<dbReference type="CDD" id="cd07572">
    <property type="entry name" value="nit"/>
    <property type="match status" value="1"/>
</dbReference>
<comment type="caution">
    <text evidence="4">The sequence shown here is derived from an EMBL/GenBank/DDBJ whole genome shotgun (WGS) entry which is preliminary data.</text>
</comment>
<dbReference type="SUPFAM" id="SSF56317">
    <property type="entry name" value="Carbon-nitrogen hydrolase"/>
    <property type="match status" value="1"/>
</dbReference>
<dbReference type="GO" id="GO:0005739">
    <property type="term" value="C:mitochondrion"/>
    <property type="evidence" value="ECO:0007669"/>
    <property type="project" value="TreeGrafter"/>
</dbReference>
<dbReference type="GO" id="GO:0006528">
    <property type="term" value="P:asparagine metabolic process"/>
    <property type="evidence" value="ECO:0007669"/>
    <property type="project" value="TreeGrafter"/>
</dbReference>
<keyword evidence="5" id="KW-1185">Reference proteome</keyword>
<evidence type="ECO:0000313" key="5">
    <source>
        <dbReference type="Proteomes" id="UP001314263"/>
    </source>
</evidence>
<dbReference type="PANTHER" id="PTHR23088:SF30">
    <property type="entry name" value="OMEGA-AMIDASE NIT2"/>
    <property type="match status" value="1"/>
</dbReference>
<proteinExistence type="inferred from homology"/>
<dbReference type="FunFam" id="3.60.110.10:FF:000002">
    <property type="entry name" value="Nitrilase family member 2"/>
    <property type="match status" value="1"/>
</dbReference>
<dbReference type="PANTHER" id="PTHR23088">
    <property type="entry name" value="NITRILASE-RELATED"/>
    <property type="match status" value="1"/>
</dbReference>
<organism evidence="4 5">
    <name type="scientific">Coccomyxa viridis</name>
    <dbReference type="NCBI Taxonomy" id="1274662"/>
    <lineage>
        <taxon>Eukaryota</taxon>
        <taxon>Viridiplantae</taxon>
        <taxon>Chlorophyta</taxon>
        <taxon>core chlorophytes</taxon>
        <taxon>Trebouxiophyceae</taxon>
        <taxon>Trebouxiophyceae incertae sedis</taxon>
        <taxon>Coccomyxaceae</taxon>
        <taxon>Coccomyxa</taxon>
    </lineage>
</organism>
<dbReference type="PROSITE" id="PS50263">
    <property type="entry name" value="CN_HYDROLASE"/>
    <property type="match status" value="1"/>
</dbReference>
<dbReference type="Proteomes" id="UP001314263">
    <property type="component" value="Unassembled WGS sequence"/>
</dbReference>
<dbReference type="AlphaFoldDB" id="A0AAV1I818"/>
<protein>
    <submittedName>
        <fullName evidence="4">Omega-amidase, chloroplastic</fullName>
    </submittedName>
</protein>
<dbReference type="GO" id="GO:0006107">
    <property type="term" value="P:oxaloacetate metabolic process"/>
    <property type="evidence" value="ECO:0007669"/>
    <property type="project" value="TreeGrafter"/>
</dbReference>
<dbReference type="InterPro" id="IPR003010">
    <property type="entry name" value="C-N_Hydrolase"/>
</dbReference>
<keyword evidence="2" id="KW-0378">Hydrolase</keyword>
<evidence type="ECO:0000256" key="1">
    <source>
        <dbReference type="ARBA" id="ARBA00010613"/>
    </source>
</evidence>
<evidence type="ECO:0000313" key="4">
    <source>
        <dbReference type="EMBL" id="CAK0782872.1"/>
    </source>
</evidence>
<dbReference type="Pfam" id="PF00795">
    <property type="entry name" value="CN_hydrolase"/>
    <property type="match status" value="1"/>
</dbReference>
<dbReference type="GO" id="GO:0050152">
    <property type="term" value="F:omega-amidase activity"/>
    <property type="evidence" value="ECO:0007669"/>
    <property type="project" value="TreeGrafter"/>
</dbReference>
<name>A0AAV1I818_9CHLO</name>
<dbReference type="EMBL" id="CAUYUE010000007">
    <property type="protein sequence ID" value="CAK0782872.1"/>
    <property type="molecule type" value="Genomic_DNA"/>
</dbReference>
<dbReference type="GO" id="GO:0006541">
    <property type="term" value="P:glutamine metabolic process"/>
    <property type="evidence" value="ECO:0007669"/>
    <property type="project" value="TreeGrafter"/>
</dbReference>
<evidence type="ECO:0000259" key="3">
    <source>
        <dbReference type="PROSITE" id="PS50263"/>
    </source>
</evidence>
<dbReference type="InterPro" id="IPR036526">
    <property type="entry name" value="C-N_Hydrolase_sf"/>
</dbReference>
<sequence length="328" mass="35031">MSLGRLSSATSGLLVQSARKLHFSASTATMRSVVTAATSAAPELVPTPGTMKVKLALCQMATSADKVENIAAAKSAIQEASSSGASLVVLPEMWNCPYSNDSFPSYAEDIDAGASPSAAALAEAARGHAVTLVGGSIPERSDGKLYNTCLVYSKEGQLLAKHRKVHLFDIDIPGGVTFKESETLTAGQAGTVVDTDAGRLGIGICYDIRFPELAMMYTQRGAQLLVYPGAFNTTTGPAHWELLQKARAVDNQLFVATCSPARNPEASYQAWGHSTAVDPFGKVLATTDEKPGIVYAELDYAELEKRRTNMPLMQQKRYDLYSLLDKTL</sequence>
<comment type="similarity">
    <text evidence="1">Belongs to the carbon-nitrogen hydrolase superfamily. NIT1/NIT2 family.</text>
</comment>
<feature type="domain" description="CN hydrolase" evidence="3">
    <location>
        <begin position="53"/>
        <end position="300"/>
    </location>
</feature>